<evidence type="ECO:0000259" key="5">
    <source>
        <dbReference type="PROSITE" id="PS50977"/>
    </source>
</evidence>
<dbReference type="Proteomes" id="UP000468901">
    <property type="component" value="Unassembled WGS sequence"/>
</dbReference>
<gene>
    <name evidence="6" type="ORF">F2P47_13470</name>
</gene>
<evidence type="ECO:0000256" key="4">
    <source>
        <dbReference type="PROSITE-ProRule" id="PRU00335"/>
    </source>
</evidence>
<organism evidence="6 7">
    <name type="scientific">Parvibaculum sedimenti</name>
    <dbReference type="NCBI Taxonomy" id="2608632"/>
    <lineage>
        <taxon>Bacteria</taxon>
        <taxon>Pseudomonadati</taxon>
        <taxon>Pseudomonadota</taxon>
        <taxon>Alphaproteobacteria</taxon>
        <taxon>Hyphomicrobiales</taxon>
        <taxon>Parvibaculaceae</taxon>
        <taxon>Parvibaculum</taxon>
    </lineage>
</organism>
<feature type="domain" description="HTH tetR-type" evidence="5">
    <location>
        <begin position="16"/>
        <end position="76"/>
    </location>
</feature>
<dbReference type="InterPro" id="IPR009057">
    <property type="entry name" value="Homeodomain-like_sf"/>
</dbReference>
<dbReference type="PANTHER" id="PTHR30055">
    <property type="entry name" value="HTH-TYPE TRANSCRIPTIONAL REGULATOR RUTR"/>
    <property type="match status" value="1"/>
</dbReference>
<dbReference type="PANTHER" id="PTHR30055:SF234">
    <property type="entry name" value="HTH-TYPE TRANSCRIPTIONAL REGULATOR BETI"/>
    <property type="match status" value="1"/>
</dbReference>
<keyword evidence="2 4" id="KW-0238">DNA-binding</keyword>
<keyword evidence="1" id="KW-0805">Transcription regulation</keyword>
<dbReference type="Pfam" id="PF00440">
    <property type="entry name" value="TetR_N"/>
    <property type="match status" value="1"/>
</dbReference>
<dbReference type="InterPro" id="IPR050109">
    <property type="entry name" value="HTH-type_TetR-like_transc_reg"/>
</dbReference>
<evidence type="ECO:0000256" key="3">
    <source>
        <dbReference type="ARBA" id="ARBA00023163"/>
    </source>
</evidence>
<evidence type="ECO:0000256" key="1">
    <source>
        <dbReference type="ARBA" id="ARBA00023015"/>
    </source>
</evidence>
<dbReference type="GO" id="GO:0000976">
    <property type="term" value="F:transcription cis-regulatory region binding"/>
    <property type="evidence" value="ECO:0007669"/>
    <property type="project" value="TreeGrafter"/>
</dbReference>
<dbReference type="InterPro" id="IPR001647">
    <property type="entry name" value="HTH_TetR"/>
</dbReference>
<dbReference type="EMBL" id="WESC01000012">
    <property type="protein sequence ID" value="KAB7739222.1"/>
    <property type="molecule type" value="Genomic_DNA"/>
</dbReference>
<protein>
    <submittedName>
        <fullName evidence="6">TetR family transcriptional regulator</fullName>
    </submittedName>
</protein>
<dbReference type="AlphaFoldDB" id="A0A6N6VJW0"/>
<dbReference type="InterPro" id="IPR025996">
    <property type="entry name" value="MT1864/Rv1816-like_C"/>
</dbReference>
<keyword evidence="3" id="KW-0804">Transcription</keyword>
<accession>A0A6N6VJW0</accession>
<sequence length="234" mass="25260">MSIDERTDSASDKRRSAQRAVLLDAASEMLVRGGHESISLRKLAAKVGTSTMAVYTAFGGRDGLIEALIEEGYNRLSIALAHVPRNKEPLLWLRNLGTSFRHFALENHSYYALMVCVSMPLSPAERSRIPDYADRPVRAITRHPAYNVLLDAIQACIDEGSLPAGLTPVAISEAFWATLHGLCSLELGGFYKNEQDAEAGFSLAAFAVMKGLMTPKGLARLDALLTASATPAVA</sequence>
<evidence type="ECO:0000313" key="7">
    <source>
        <dbReference type="Proteomes" id="UP000468901"/>
    </source>
</evidence>
<keyword evidence="7" id="KW-1185">Reference proteome</keyword>
<dbReference type="GO" id="GO:0003700">
    <property type="term" value="F:DNA-binding transcription factor activity"/>
    <property type="evidence" value="ECO:0007669"/>
    <property type="project" value="TreeGrafter"/>
</dbReference>
<dbReference type="InterPro" id="IPR036271">
    <property type="entry name" value="Tet_transcr_reg_TetR-rel_C_sf"/>
</dbReference>
<dbReference type="Pfam" id="PF13305">
    <property type="entry name" value="TetR_C_33"/>
    <property type="match status" value="1"/>
</dbReference>
<dbReference type="RefSeq" id="WP_152216894.1">
    <property type="nucleotide sequence ID" value="NZ_JBAQYD010000264.1"/>
</dbReference>
<reference evidence="6 7" key="1">
    <citation type="submission" date="2019-09" db="EMBL/GenBank/DDBJ databases">
        <title>Parvibaculum sedimenti sp. nov., isolated from sediment.</title>
        <authorList>
            <person name="Wang Y."/>
        </authorList>
    </citation>
    <scope>NUCLEOTIDE SEQUENCE [LARGE SCALE GENOMIC DNA]</scope>
    <source>
        <strain evidence="6 7">HXT-9</strain>
    </source>
</reference>
<dbReference type="PROSITE" id="PS50977">
    <property type="entry name" value="HTH_TETR_2"/>
    <property type="match status" value="1"/>
</dbReference>
<name>A0A6N6VJW0_9HYPH</name>
<comment type="caution">
    <text evidence="6">The sequence shown here is derived from an EMBL/GenBank/DDBJ whole genome shotgun (WGS) entry which is preliminary data.</text>
</comment>
<feature type="DNA-binding region" description="H-T-H motif" evidence="4">
    <location>
        <begin position="39"/>
        <end position="58"/>
    </location>
</feature>
<dbReference type="SUPFAM" id="SSF46689">
    <property type="entry name" value="Homeodomain-like"/>
    <property type="match status" value="1"/>
</dbReference>
<dbReference type="SUPFAM" id="SSF48498">
    <property type="entry name" value="Tetracyclin repressor-like, C-terminal domain"/>
    <property type="match status" value="1"/>
</dbReference>
<dbReference type="Gene3D" id="1.10.357.10">
    <property type="entry name" value="Tetracycline Repressor, domain 2"/>
    <property type="match status" value="1"/>
</dbReference>
<proteinExistence type="predicted"/>
<evidence type="ECO:0000256" key="2">
    <source>
        <dbReference type="ARBA" id="ARBA00023125"/>
    </source>
</evidence>
<evidence type="ECO:0000313" key="6">
    <source>
        <dbReference type="EMBL" id="KAB7739222.1"/>
    </source>
</evidence>